<sequence length="93" mass="10433">MQIGNVFVVLLVCCCLLCPAVEGNMFLGGRPEDGRFLCRTRFGQKLVQTRFSILTHFSCSAMESKTLGSINPRCYLKTLVFSAFWCVWQGVDS</sequence>
<keyword evidence="2" id="KW-1185">Reference proteome</keyword>
<gene>
    <name evidence="1" type="ORF">F4820DRAFT_245474</name>
</gene>
<accession>A0ACB9Z4X0</accession>
<organism evidence="1 2">
    <name type="scientific">Hypoxylon rubiginosum</name>
    <dbReference type="NCBI Taxonomy" id="110542"/>
    <lineage>
        <taxon>Eukaryota</taxon>
        <taxon>Fungi</taxon>
        <taxon>Dikarya</taxon>
        <taxon>Ascomycota</taxon>
        <taxon>Pezizomycotina</taxon>
        <taxon>Sordariomycetes</taxon>
        <taxon>Xylariomycetidae</taxon>
        <taxon>Xylariales</taxon>
        <taxon>Hypoxylaceae</taxon>
        <taxon>Hypoxylon</taxon>
    </lineage>
</organism>
<proteinExistence type="predicted"/>
<dbReference type="EMBL" id="MU393457">
    <property type="protein sequence ID" value="KAI4866538.1"/>
    <property type="molecule type" value="Genomic_DNA"/>
</dbReference>
<name>A0ACB9Z4X0_9PEZI</name>
<evidence type="ECO:0000313" key="1">
    <source>
        <dbReference type="EMBL" id="KAI4866538.1"/>
    </source>
</evidence>
<protein>
    <submittedName>
        <fullName evidence="1">Uncharacterized protein</fullName>
    </submittedName>
</protein>
<dbReference type="Proteomes" id="UP001497700">
    <property type="component" value="Unassembled WGS sequence"/>
</dbReference>
<evidence type="ECO:0000313" key="2">
    <source>
        <dbReference type="Proteomes" id="UP001497700"/>
    </source>
</evidence>
<reference evidence="1 2" key="1">
    <citation type="journal article" date="2022" name="New Phytol.">
        <title>Ecological generalism drives hyperdiversity of secondary metabolite gene clusters in xylarialean endophytes.</title>
        <authorList>
            <person name="Franco M.E.E."/>
            <person name="Wisecaver J.H."/>
            <person name="Arnold A.E."/>
            <person name="Ju Y.M."/>
            <person name="Slot J.C."/>
            <person name="Ahrendt S."/>
            <person name="Moore L.P."/>
            <person name="Eastman K.E."/>
            <person name="Scott K."/>
            <person name="Konkel Z."/>
            <person name="Mondo S.J."/>
            <person name="Kuo A."/>
            <person name="Hayes R.D."/>
            <person name="Haridas S."/>
            <person name="Andreopoulos B."/>
            <person name="Riley R."/>
            <person name="LaButti K."/>
            <person name="Pangilinan J."/>
            <person name="Lipzen A."/>
            <person name="Amirebrahimi M."/>
            <person name="Yan J."/>
            <person name="Adam C."/>
            <person name="Keymanesh K."/>
            <person name="Ng V."/>
            <person name="Louie K."/>
            <person name="Northen T."/>
            <person name="Drula E."/>
            <person name="Henrissat B."/>
            <person name="Hsieh H.M."/>
            <person name="Youens-Clark K."/>
            <person name="Lutzoni F."/>
            <person name="Miadlikowska J."/>
            <person name="Eastwood D.C."/>
            <person name="Hamelin R.C."/>
            <person name="Grigoriev I.V."/>
            <person name="U'Ren J.M."/>
        </authorList>
    </citation>
    <scope>NUCLEOTIDE SEQUENCE [LARGE SCALE GENOMIC DNA]</scope>
    <source>
        <strain evidence="1 2">CBS 119005</strain>
    </source>
</reference>
<comment type="caution">
    <text evidence="1">The sequence shown here is derived from an EMBL/GenBank/DDBJ whole genome shotgun (WGS) entry which is preliminary data.</text>
</comment>